<evidence type="ECO:0000256" key="4">
    <source>
        <dbReference type="ARBA" id="ARBA00022692"/>
    </source>
</evidence>
<dbReference type="Proteomes" id="UP000005714">
    <property type="component" value="Unassembled WGS sequence"/>
</dbReference>
<evidence type="ECO:0000256" key="8">
    <source>
        <dbReference type="SAM" id="Phobius"/>
    </source>
</evidence>
<evidence type="ECO:0000256" key="5">
    <source>
        <dbReference type="ARBA" id="ARBA00022989"/>
    </source>
</evidence>
<dbReference type="SUPFAM" id="SSF103481">
    <property type="entry name" value="Multidrug resistance efflux transporter EmrE"/>
    <property type="match status" value="1"/>
</dbReference>
<comment type="subcellular location">
    <subcellularLocation>
        <location evidence="1 7">Cell membrane</location>
        <topology evidence="1 7">Multi-pass membrane protein</topology>
    </subcellularLocation>
</comment>
<keyword evidence="4 7" id="KW-0812">Transmembrane</keyword>
<evidence type="ECO:0000256" key="6">
    <source>
        <dbReference type="ARBA" id="ARBA00023136"/>
    </source>
</evidence>
<proteinExistence type="inferred from homology"/>
<keyword evidence="5 8" id="KW-1133">Transmembrane helix</keyword>
<evidence type="ECO:0000256" key="2">
    <source>
        <dbReference type="ARBA" id="ARBA00022448"/>
    </source>
</evidence>
<dbReference type="OrthoDB" id="21828at2"/>
<dbReference type="EMBL" id="ADNU01000056">
    <property type="protein sequence ID" value="EFG46766.1"/>
    <property type="molecule type" value="Genomic_DNA"/>
</dbReference>
<dbReference type="RefSeq" id="WP_005885435.1">
    <property type="nucleotide sequence ID" value="NZ_ADNU01000056.1"/>
</dbReference>
<sequence length="117" mass="12186">MNWFILFISGALEAVWAHALAGDLPYAPVWFVIGLCLSLAGLSYAMRTIPMGTSYAVWSGVGAATTAVWAALRGEPFGPGTILCLIAIIAGVVGLQLATRSAKPSGKTSQDAMNDTK</sequence>
<keyword evidence="2" id="KW-0813">Transport</keyword>
<keyword evidence="6 8" id="KW-0472">Membrane</keyword>
<protein>
    <submittedName>
        <fullName evidence="9">Multidrug resistance protein, SMR family</fullName>
    </submittedName>
</protein>
<dbReference type="PANTHER" id="PTHR30561">
    <property type="entry name" value="SMR FAMILY PROTON-DEPENDENT DRUG EFFLUX TRANSPORTER SUGE"/>
    <property type="match status" value="1"/>
</dbReference>
<accession>D4YPU0</accession>
<reference evidence="9 10" key="1">
    <citation type="submission" date="2010-04" db="EMBL/GenBank/DDBJ databases">
        <authorList>
            <person name="Qin X."/>
            <person name="Bachman B."/>
            <person name="Battles P."/>
            <person name="Bell A."/>
            <person name="Bess C."/>
            <person name="Bickham C."/>
            <person name="Chaboub L."/>
            <person name="Chen D."/>
            <person name="Coyle M."/>
            <person name="Deiros D.R."/>
            <person name="Dinh H."/>
            <person name="Forbes L."/>
            <person name="Fowler G."/>
            <person name="Francisco L."/>
            <person name="Fu Q."/>
            <person name="Gubbala S."/>
            <person name="Hale W."/>
            <person name="Han Y."/>
            <person name="Hemphill L."/>
            <person name="Highlander S.K."/>
            <person name="Hirani K."/>
            <person name="Hogues M."/>
            <person name="Jackson L."/>
            <person name="Jakkamsetti A."/>
            <person name="Javaid M."/>
            <person name="Jiang H."/>
            <person name="Korchina V."/>
            <person name="Kovar C."/>
            <person name="Lara F."/>
            <person name="Lee S."/>
            <person name="Mata R."/>
            <person name="Mathew T."/>
            <person name="Moen C."/>
            <person name="Morales K."/>
            <person name="Munidasa M."/>
            <person name="Nazareth L."/>
            <person name="Ngo R."/>
            <person name="Nguyen L."/>
            <person name="Okwuonu G."/>
            <person name="Ongeri F."/>
            <person name="Patil S."/>
            <person name="Petrosino J."/>
            <person name="Pham C."/>
            <person name="Pham P."/>
            <person name="Pu L.-L."/>
            <person name="Puazo M."/>
            <person name="Raj R."/>
            <person name="Reid J."/>
            <person name="Rouhana J."/>
            <person name="Saada N."/>
            <person name="Shang Y."/>
            <person name="Simmons D."/>
            <person name="Thornton R."/>
            <person name="Warren J."/>
            <person name="Weissenberger G."/>
            <person name="Zhang J."/>
            <person name="Zhang L."/>
            <person name="Zhou C."/>
            <person name="Zhu D."/>
            <person name="Muzny D."/>
            <person name="Worley K."/>
            <person name="Gibbs R."/>
        </authorList>
    </citation>
    <scope>NUCLEOTIDE SEQUENCE [LARGE SCALE GENOMIC DNA]</scope>
    <source>
        <strain evidence="9 10">ATCC 49030</strain>
    </source>
</reference>
<dbReference type="PANTHER" id="PTHR30561:SF0">
    <property type="entry name" value="GUANIDINIUM EXPORTER"/>
    <property type="match status" value="1"/>
</dbReference>
<dbReference type="Gene3D" id="1.10.3730.20">
    <property type="match status" value="1"/>
</dbReference>
<dbReference type="InterPro" id="IPR045324">
    <property type="entry name" value="Small_multidrug_res"/>
</dbReference>
<comment type="similarity">
    <text evidence="7">Belongs to the drug/metabolite transporter (DMT) superfamily. Small multidrug resistance (SMR) (TC 2.A.7.1) family.</text>
</comment>
<dbReference type="Pfam" id="PF00893">
    <property type="entry name" value="Multi_Drug_Res"/>
    <property type="match status" value="1"/>
</dbReference>
<dbReference type="InterPro" id="IPR000390">
    <property type="entry name" value="Small_drug/metabolite_transptr"/>
</dbReference>
<dbReference type="GO" id="GO:0005886">
    <property type="term" value="C:plasma membrane"/>
    <property type="evidence" value="ECO:0007669"/>
    <property type="project" value="UniProtKB-SubCell"/>
</dbReference>
<keyword evidence="3" id="KW-1003">Cell membrane</keyword>
<keyword evidence="10" id="KW-1185">Reference proteome</keyword>
<dbReference type="InterPro" id="IPR037185">
    <property type="entry name" value="EmrE-like"/>
</dbReference>
<dbReference type="GO" id="GO:0022857">
    <property type="term" value="F:transmembrane transporter activity"/>
    <property type="evidence" value="ECO:0007669"/>
    <property type="project" value="InterPro"/>
</dbReference>
<evidence type="ECO:0000256" key="3">
    <source>
        <dbReference type="ARBA" id="ARBA00022475"/>
    </source>
</evidence>
<dbReference type="AlphaFoldDB" id="D4YPU0"/>
<feature type="transmembrane region" description="Helical" evidence="8">
    <location>
        <begin position="53"/>
        <end position="72"/>
    </location>
</feature>
<evidence type="ECO:0000313" key="9">
    <source>
        <dbReference type="EMBL" id="EFG46766.1"/>
    </source>
</evidence>
<feature type="transmembrane region" description="Helical" evidence="8">
    <location>
        <begin position="78"/>
        <end position="98"/>
    </location>
</feature>
<organism evidence="9 10">
    <name type="scientific">Brevibacterium mcbrellneri ATCC 49030</name>
    <dbReference type="NCBI Taxonomy" id="585530"/>
    <lineage>
        <taxon>Bacteria</taxon>
        <taxon>Bacillati</taxon>
        <taxon>Actinomycetota</taxon>
        <taxon>Actinomycetes</taxon>
        <taxon>Micrococcales</taxon>
        <taxon>Brevibacteriaceae</taxon>
        <taxon>Brevibacterium</taxon>
    </lineage>
</organism>
<evidence type="ECO:0000256" key="7">
    <source>
        <dbReference type="RuleBase" id="RU003942"/>
    </source>
</evidence>
<gene>
    <name evidence="9" type="ORF">HMPREF0183_1950</name>
</gene>
<feature type="transmembrane region" description="Helical" evidence="8">
    <location>
        <begin position="27"/>
        <end position="46"/>
    </location>
</feature>
<name>D4YPU0_9MICO</name>
<evidence type="ECO:0000313" key="10">
    <source>
        <dbReference type="Proteomes" id="UP000005714"/>
    </source>
</evidence>
<comment type="caution">
    <text evidence="9">The sequence shown here is derived from an EMBL/GenBank/DDBJ whole genome shotgun (WGS) entry which is preliminary data.</text>
</comment>
<dbReference type="eggNOG" id="COG2076">
    <property type="taxonomic scope" value="Bacteria"/>
</dbReference>
<evidence type="ECO:0000256" key="1">
    <source>
        <dbReference type="ARBA" id="ARBA00004651"/>
    </source>
</evidence>
<dbReference type="STRING" id="585530.HMPREF0183_1950"/>